<evidence type="ECO:0000313" key="3">
    <source>
        <dbReference type="Proteomes" id="UP000237347"/>
    </source>
</evidence>
<dbReference type="EMBL" id="PKMF04000115">
    <property type="protein sequence ID" value="KAK7849366.1"/>
    <property type="molecule type" value="Genomic_DNA"/>
</dbReference>
<comment type="caution">
    <text evidence="2">The sequence shown here is derived from an EMBL/GenBank/DDBJ whole genome shotgun (WGS) entry which is preliminary data.</text>
</comment>
<feature type="region of interest" description="Disordered" evidence="1">
    <location>
        <begin position="65"/>
        <end position="191"/>
    </location>
</feature>
<feature type="compositionally biased region" description="Polar residues" evidence="1">
    <location>
        <begin position="98"/>
        <end position="119"/>
    </location>
</feature>
<name>A0AAW0LG86_QUESU</name>
<accession>A0AAW0LG86</accession>
<dbReference type="AlphaFoldDB" id="A0AAW0LG86"/>
<feature type="compositionally biased region" description="Gly residues" evidence="1">
    <location>
        <begin position="182"/>
        <end position="191"/>
    </location>
</feature>
<evidence type="ECO:0000313" key="2">
    <source>
        <dbReference type="EMBL" id="KAK7849366.1"/>
    </source>
</evidence>
<organism evidence="2 3">
    <name type="scientific">Quercus suber</name>
    <name type="common">Cork oak</name>
    <dbReference type="NCBI Taxonomy" id="58331"/>
    <lineage>
        <taxon>Eukaryota</taxon>
        <taxon>Viridiplantae</taxon>
        <taxon>Streptophyta</taxon>
        <taxon>Embryophyta</taxon>
        <taxon>Tracheophyta</taxon>
        <taxon>Spermatophyta</taxon>
        <taxon>Magnoliopsida</taxon>
        <taxon>eudicotyledons</taxon>
        <taxon>Gunneridae</taxon>
        <taxon>Pentapetalae</taxon>
        <taxon>rosids</taxon>
        <taxon>fabids</taxon>
        <taxon>Fagales</taxon>
        <taxon>Fagaceae</taxon>
        <taxon>Quercus</taxon>
    </lineage>
</organism>
<sequence length="191" mass="19942">MDRDIISGSFIWYDGVHQERSPAVAYGKKATARTRASQGSPSIAARGDLVQFTPQKFEEASKLQTLPNPSCEGTSKQSLTKPSCDGGSKQEWEGLSGPRSSYDLQNFGRSGSAVGSQRGSDGCGDAGGRDSCNPSKTGSAEGLDQQALLEEGDDPAVARDVFTGGGASRGVGNDEEDRMELEGGGEAPTLF</sequence>
<keyword evidence="3" id="KW-1185">Reference proteome</keyword>
<feature type="compositionally biased region" description="Polar residues" evidence="1">
    <location>
        <begin position="65"/>
        <end position="81"/>
    </location>
</feature>
<dbReference type="Proteomes" id="UP000237347">
    <property type="component" value="Unassembled WGS sequence"/>
</dbReference>
<proteinExistence type="predicted"/>
<reference evidence="2 3" key="1">
    <citation type="journal article" date="2018" name="Sci. Data">
        <title>The draft genome sequence of cork oak.</title>
        <authorList>
            <person name="Ramos A.M."/>
            <person name="Usie A."/>
            <person name="Barbosa P."/>
            <person name="Barros P.M."/>
            <person name="Capote T."/>
            <person name="Chaves I."/>
            <person name="Simoes F."/>
            <person name="Abreu I."/>
            <person name="Carrasquinho I."/>
            <person name="Faro C."/>
            <person name="Guimaraes J.B."/>
            <person name="Mendonca D."/>
            <person name="Nobrega F."/>
            <person name="Rodrigues L."/>
            <person name="Saibo N.J.M."/>
            <person name="Varela M.C."/>
            <person name="Egas C."/>
            <person name="Matos J."/>
            <person name="Miguel C.M."/>
            <person name="Oliveira M.M."/>
            <person name="Ricardo C.P."/>
            <person name="Goncalves S."/>
        </authorList>
    </citation>
    <scope>NUCLEOTIDE SEQUENCE [LARGE SCALE GENOMIC DNA]</scope>
    <source>
        <strain evidence="3">cv. HL8</strain>
    </source>
</reference>
<protein>
    <submittedName>
        <fullName evidence="2">Uncharacterized protein</fullName>
    </submittedName>
</protein>
<evidence type="ECO:0000256" key="1">
    <source>
        <dbReference type="SAM" id="MobiDB-lite"/>
    </source>
</evidence>
<gene>
    <name evidence="2" type="ORF">CFP56_003136</name>
</gene>